<dbReference type="PROSITE" id="PS50928">
    <property type="entry name" value="ABC_TM1"/>
    <property type="match status" value="1"/>
</dbReference>
<feature type="transmembrane region" description="Helical" evidence="7">
    <location>
        <begin position="36"/>
        <end position="59"/>
    </location>
</feature>
<comment type="caution">
    <text evidence="9">The sequence shown here is derived from an EMBL/GenBank/DDBJ whole genome shotgun (WGS) entry which is preliminary data.</text>
</comment>
<keyword evidence="2 7" id="KW-0813">Transport</keyword>
<evidence type="ECO:0000256" key="6">
    <source>
        <dbReference type="ARBA" id="ARBA00023136"/>
    </source>
</evidence>
<dbReference type="PANTHER" id="PTHR30151:SF0">
    <property type="entry name" value="ABC TRANSPORTER PERMEASE PROTEIN MJ0413-RELATED"/>
    <property type="match status" value="1"/>
</dbReference>
<feature type="transmembrane region" description="Helical" evidence="7">
    <location>
        <begin position="312"/>
        <end position="332"/>
    </location>
</feature>
<feature type="transmembrane region" description="Helical" evidence="7">
    <location>
        <begin position="162"/>
        <end position="183"/>
    </location>
</feature>
<evidence type="ECO:0000256" key="2">
    <source>
        <dbReference type="ARBA" id="ARBA00022448"/>
    </source>
</evidence>
<name>A0A9D1IWY1_9CLOT</name>
<dbReference type="CDD" id="cd06261">
    <property type="entry name" value="TM_PBP2"/>
    <property type="match status" value="1"/>
</dbReference>
<organism evidence="9 10">
    <name type="scientific">Candidatus Ventrousia excrementavium</name>
    <dbReference type="NCBI Taxonomy" id="2840961"/>
    <lineage>
        <taxon>Bacteria</taxon>
        <taxon>Bacillati</taxon>
        <taxon>Bacillota</taxon>
        <taxon>Clostridia</taxon>
        <taxon>Eubacteriales</taxon>
        <taxon>Clostridiaceae</taxon>
        <taxon>Clostridiaceae incertae sedis</taxon>
        <taxon>Candidatus Ventrousia</taxon>
    </lineage>
</organism>
<accession>A0A9D1IWY1</accession>
<dbReference type="SUPFAM" id="SSF161098">
    <property type="entry name" value="MetI-like"/>
    <property type="match status" value="1"/>
</dbReference>
<evidence type="ECO:0000256" key="4">
    <source>
        <dbReference type="ARBA" id="ARBA00022692"/>
    </source>
</evidence>
<feature type="transmembrane region" description="Helical" evidence="7">
    <location>
        <begin position="109"/>
        <end position="129"/>
    </location>
</feature>
<evidence type="ECO:0000256" key="1">
    <source>
        <dbReference type="ARBA" id="ARBA00004651"/>
    </source>
</evidence>
<dbReference type="GO" id="GO:0055085">
    <property type="term" value="P:transmembrane transport"/>
    <property type="evidence" value="ECO:0007669"/>
    <property type="project" value="InterPro"/>
</dbReference>
<dbReference type="PANTHER" id="PTHR30151">
    <property type="entry name" value="ALKANE SULFONATE ABC TRANSPORTER-RELATED, MEMBRANE SUBUNIT"/>
    <property type="match status" value="1"/>
</dbReference>
<comment type="subcellular location">
    <subcellularLocation>
        <location evidence="1 7">Cell membrane</location>
        <topology evidence="1 7">Multi-pass membrane protein</topology>
    </subcellularLocation>
</comment>
<sequence>MRLQGNRPGDADAAGRLTREQLQLLEQRKKTPAQRAMDFVITLLPMLCCLIAVLEYLLVPDRYDNDAPERYLVLLVLPAVIYAVFWAVSLSRLKSTSRLYQRLRYKAPLYAAVFLLLAVFDFATLKTGYLTQPFIPWVNSIINAAIGDWQYLGISTLYTLRLLFLGYFSGVAAGLITGIACGYSQKVRYWVDPIIRILGPIPTATWVPLVMILAASLFGGSVFIVALGTWFAVTIASMTGIANIDRSYFEAARTLGAKGSQLVFRVAIPQAMPSILQGMTQGMSSACVSLMVAEMLGVEAGLGWYITWAKAWAMYNRLFAAIVVICLVFNAVTKSLNLFKKRVLRWQEGMVK</sequence>
<evidence type="ECO:0000256" key="3">
    <source>
        <dbReference type="ARBA" id="ARBA00022475"/>
    </source>
</evidence>
<comment type="similarity">
    <text evidence="7">Belongs to the binding-protein-dependent transport system permease family.</text>
</comment>
<dbReference type="InterPro" id="IPR035906">
    <property type="entry name" value="MetI-like_sf"/>
</dbReference>
<evidence type="ECO:0000313" key="10">
    <source>
        <dbReference type="Proteomes" id="UP000824073"/>
    </source>
</evidence>
<keyword evidence="6 7" id="KW-0472">Membrane</keyword>
<gene>
    <name evidence="9" type="ORF">IAB67_04545</name>
</gene>
<dbReference type="InterPro" id="IPR000515">
    <property type="entry name" value="MetI-like"/>
</dbReference>
<evidence type="ECO:0000313" key="9">
    <source>
        <dbReference type="EMBL" id="HIU43549.1"/>
    </source>
</evidence>
<feature type="transmembrane region" description="Helical" evidence="7">
    <location>
        <begin position="223"/>
        <end position="244"/>
    </location>
</feature>
<dbReference type="GO" id="GO:0005886">
    <property type="term" value="C:plasma membrane"/>
    <property type="evidence" value="ECO:0007669"/>
    <property type="project" value="UniProtKB-SubCell"/>
</dbReference>
<evidence type="ECO:0000256" key="5">
    <source>
        <dbReference type="ARBA" id="ARBA00022989"/>
    </source>
</evidence>
<feature type="transmembrane region" description="Helical" evidence="7">
    <location>
        <begin position="195"/>
        <end position="217"/>
    </location>
</feature>
<dbReference type="Proteomes" id="UP000824073">
    <property type="component" value="Unassembled WGS sequence"/>
</dbReference>
<reference evidence="9" key="2">
    <citation type="journal article" date="2021" name="PeerJ">
        <title>Extensive microbial diversity within the chicken gut microbiome revealed by metagenomics and culture.</title>
        <authorList>
            <person name="Gilroy R."/>
            <person name="Ravi A."/>
            <person name="Getino M."/>
            <person name="Pursley I."/>
            <person name="Horton D.L."/>
            <person name="Alikhan N.F."/>
            <person name="Baker D."/>
            <person name="Gharbi K."/>
            <person name="Hall N."/>
            <person name="Watson M."/>
            <person name="Adriaenssens E.M."/>
            <person name="Foster-Nyarko E."/>
            <person name="Jarju S."/>
            <person name="Secka A."/>
            <person name="Antonio M."/>
            <person name="Oren A."/>
            <person name="Chaudhuri R.R."/>
            <person name="La Ragione R."/>
            <person name="Hildebrand F."/>
            <person name="Pallen M.J."/>
        </authorList>
    </citation>
    <scope>NUCLEOTIDE SEQUENCE</scope>
    <source>
        <strain evidence="9">CHK191-8634</strain>
    </source>
</reference>
<keyword evidence="3" id="KW-1003">Cell membrane</keyword>
<dbReference type="EMBL" id="DVMR01000038">
    <property type="protein sequence ID" value="HIU43549.1"/>
    <property type="molecule type" value="Genomic_DNA"/>
</dbReference>
<protein>
    <submittedName>
        <fullName evidence="9">ABC transporter permease subunit</fullName>
    </submittedName>
</protein>
<evidence type="ECO:0000259" key="8">
    <source>
        <dbReference type="PROSITE" id="PS50928"/>
    </source>
</evidence>
<evidence type="ECO:0000256" key="7">
    <source>
        <dbReference type="RuleBase" id="RU363032"/>
    </source>
</evidence>
<dbReference type="Pfam" id="PF00528">
    <property type="entry name" value="BPD_transp_1"/>
    <property type="match status" value="1"/>
</dbReference>
<reference evidence="9" key="1">
    <citation type="submission" date="2020-10" db="EMBL/GenBank/DDBJ databases">
        <authorList>
            <person name="Gilroy R."/>
        </authorList>
    </citation>
    <scope>NUCLEOTIDE SEQUENCE</scope>
    <source>
        <strain evidence="9">CHK191-8634</strain>
    </source>
</reference>
<feature type="transmembrane region" description="Helical" evidence="7">
    <location>
        <begin position="286"/>
        <end position="306"/>
    </location>
</feature>
<keyword evidence="5 7" id="KW-1133">Transmembrane helix</keyword>
<feature type="domain" description="ABC transmembrane type-1" evidence="8">
    <location>
        <begin position="152"/>
        <end position="340"/>
    </location>
</feature>
<dbReference type="AlphaFoldDB" id="A0A9D1IWY1"/>
<keyword evidence="4 7" id="KW-0812">Transmembrane</keyword>
<dbReference type="Gene3D" id="1.10.3720.10">
    <property type="entry name" value="MetI-like"/>
    <property type="match status" value="1"/>
</dbReference>
<feature type="transmembrane region" description="Helical" evidence="7">
    <location>
        <begin position="71"/>
        <end position="88"/>
    </location>
</feature>
<proteinExistence type="inferred from homology"/>